<comment type="subunit">
    <text evidence="2">Homodimer.</text>
</comment>
<keyword evidence="4" id="KW-0324">Glycolysis</keyword>
<protein>
    <recommendedName>
        <fullName evidence="4">Triosephosphate isomerase</fullName>
        <ecNumber evidence="4">5.3.1.1</ecNumber>
    </recommendedName>
</protein>
<evidence type="ECO:0000313" key="6">
    <source>
        <dbReference type="Proteomes" id="UP000054524"/>
    </source>
</evidence>
<keyword evidence="3 4" id="KW-0413">Isomerase</keyword>
<dbReference type="InterPro" id="IPR020861">
    <property type="entry name" value="Triosephosphate_isomerase_AS"/>
</dbReference>
<dbReference type="UniPathway" id="UPA00138"/>
<evidence type="ECO:0000256" key="2">
    <source>
        <dbReference type="ARBA" id="ARBA00011738"/>
    </source>
</evidence>
<comment type="pathway">
    <text evidence="4">Carbohydrate biosynthesis; gluconeogenesis.</text>
</comment>
<dbReference type="InterPro" id="IPR000652">
    <property type="entry name" value="Triosephosphate_isomerase"/>
</dbReference>
<dbReference type="InterPro" id="IPR013785">
    <property type="entry name" value="Aldolase_TIM"/>
</dbReference>
<dbReference type="RefSeq" id="XP_052904884.1">
    <property type="nucleotide sequence ID" value="XM_053049079.1"/>
</dbReference>
<dbReference type="PROSITE" id="PS00171">
    <property type="entry name" value="TIM_1"/>
    <property type="match status" value="1"/>
</dbReference>
<dbReference type="UniPathway" id="UPA00109">
    <property type="reaction ID" value="UER00189"/>
</dbReference>
<keyword evidence="4" id="KW-0312">Gluconeogenesis</keyword>
<proteinExistence type="inferred from homology"/>
<gene>
    <name evidence="5" type="ORF">NESG_01449</name>
</gene>
<accession>A0A086J2G1</accession>
<evidence type="ECO:0000313" key="5">
    <source>
        <dbReference type="EMBL" id="KFG26329.1"/>
    </source>
</evidence>
<evidence type="ECO:0000256" key="1">
    <source>
        <dbReference type="ARBA" id="ARBA00007422"/>
    </source>
</evidence>
<evidence type="ECO:0000256" key="4">
    <source>
        <dbReference type="RuleBase" id="RU363013"/>
    </source>
</evidence>
<dbReference type="Pfam" id="PF00121">
    <property type="entry name" value="TIM"/>
    <property type="match status" value="1"/>
</dbReference>
<comment type="pathway">
    <text evidence="4">Carbohydrate degradation; glycolysis; D-glyceraldehyde 3-phosphate from glycerone phosphate: step 1/1.</text>
</comment>
<name>A0A086J2G1_NEMA1</name>
<dbReference type="HOGENOM" id="CLU_024251_2_3_1"/>
<dbReference type="EC" id="5.3.1.1" evidence="4"/>
<comment type="caution">
    <text evidence="5">The sequence shown here is derived from an EMBL/GenBank/DDBJ whole genome shotgun (WGS) entry which is preliminary data.</text>
</comment>
<keyword evidence="6" id="KW-1185">Reference proteome</keyword>
<dbReference type="GeneID" id="77676422"/>
<evidence type="ECO:0000256" key="3">
    <source>
        <dbReference type="ARBA" id="ARBA00023235"/>
    </source>
</evidence>
<dbReference type="AlphaFoldDB" id="A0A086J2G1"/>
<comment type="similarity">
    <text evidence="1 4">Belongs to the triosephosphate isomerase family.</text>
</comment>
<dbReference type="GO" id="GO:0004807">
    <property type="term" value="F:triose-phosphate isomerase activity"/>
    <property type="evidence" value="ECO:0007669"/>
    <property type="project" value="UniProtKB-EC"/>
</dbReference>
<dbReference type="GO" id="GO:0019563">
    <property type="term" value="P:glycerol catabolic process"/>
    <property type="evidence" value="ECO:0007669"/>
    <property type="project" value="TreeGrafter"/>
</dbReference>
<dbReference type="PANTHER" id="PTHR21139:SF42">
    <property type="entry name" value="TRIOSEPHOSPHATE ISOMERASE"/>
    <property type="match status" value="1"/>
</dbReference>
<dbReference type="SUPFAM" id="SSF51351">
    <property type="entry name" value="Triosephosphate isomerase (TIM)"/>
    <property type="match status" value="1"/>
</dbReference>
<reference evidence="5 6" key="1">
    <citation type="journal article" date="2014" name="Genome Announc.">
        <title>Genome Sequence of the Microsporidian Species Nematocida sp1 Strain ERTm6 (ATCC PRA-372).</title>
        <authorList>
            <person name="Bakowski M.A."/>
            <person name="Priest M."/>
            <person name="Young S."/>
            <person name="Cuomo C.A."/>
            <person name="Troemel E.R."/>
        </authorList>
    </citation>
    <scope>NUCLEOTIDE SEQUENCE [LARGE SCALE GENOMIC DNA]</scope>
    <source>
        <strain evidence="5 6">ERTm6</strain>
    </source>
</reference>
<organism evidence="5 6">
    <name type="scientific">Nematocida ausubeli (strain ATCC PRA-371 / ERTm2)</name>
    <name type="common">Nematode killer fungus</name>
    <dbReference type="NCBI Taxonomy" id="1913371"/>
    <lineage>
        <taxon>Eukaryota</taxon>
        <taxon>Fungi</taxon>
        <taxon>Fungi incertae sedis</taxon>
        <taxon>Microsporidia</taxon>
        <taxon>Nematocida</taxon>
    </lineage>
</organism>
<dbReference type="GO" id="GO:0006096">
    <property type="term" value="P:glycolytic process"/>
    <property type="evidence" value="ECO:0007669"/>
    <property type="project" value="UniProtKB-UniPathway"/>
</dbReference>
<dbReference type="CDD" id="cd00311">
    <property type="entry name" value="TIM"/>
    <property type="match status" value="1"/>
</dbReference>
<dbReference type="PROSITE" id="PS51440">
    <property type="entry name" value="TIM_2"/>
    <property type="match status" value="1"/>
</dbReference>
<dbReference type="EMBL" id="AKIJ01000003">
    <property type="protein sequence ID" value="KFG26329.1"/>
    <property type="molecule type" value="Genomic_DNA"/>
</dbReference>
<dbReference type="GO" id="GO:0046166">
    <property type="term" value="P:glyceraldehyde-3-phosphate biosynthetic process"/>
    <property type="evidence" value="ECO:0007669"/>
    <property type="project" value="TreeGrafter"/>
</dbReference>
<dbReference type="GO" id="GO:0005829">
    <property type="term" value="C:cytosol"/>
    <property type="evidence" value="ECO:0007669"/>
    <property type="project" value="TreeGrafter"/>
</dbReference>
<comment type="catalytic activity">
    <reaction evidence="4">
        <text>D-glyceraldehyde 3-phosphate = dihydroxyacetone phosphate</text>
        <dbReference type="Rhea" id="RHEA:18585"/>
        <dbReference type="ChEBI" id="CHEBI:57642"/>
        <dbReference type="ChEBI" id="CHEBI:59776"/>
        <dbReference type="EC" id="5.3.1.1"/>
    </reaction>
</comment>
<dbReference type="PANTHER" id="PTHR21139">
    <property type="entry name" value="TRIOSEPHOSPHATE ISOMERASE"/>
    <property type="match status" value="1"/>
</dbReference>
<dbReference type="Proteomes" id="UP000054524">
    <property type="component" value="Unassembled WGS sequence"/>
</dbReference>
<dbReference type="Gene3D" id="3.20.20.70">
    <property type="entry name" value="Aldolase class I"/>
    <property type="match status" value="1"/>
</dbReference>
<sequence length="242" mass="26675">MRICVGNWKMNGTKEMVQNISHKMNEREGDLANIEVVICVPYTLLYEARKSFSSAFAIGAQTMCAYAEKGAYTGGISMEQIKDAQVQSVIIGHSERVKYFHETEEEVKNQVEMAVKNSLSVILCVGEHTKNGSLEENSLIIKNRLNIVKNLGVPSARIYIAYEPVWAIGTGDMPSAERIQRIVQMIHDEMGDKIQGILYGGSVTKETVQPLLSISHLAGFLVGNASLTTEFAEICEIVSQAS</sequence>
<dbReference type="GO" id="GO:0006094">
    <property type="term" value="P:gluconeogenesis"/>
    <property type="evidence" value="ECO:0007669"/>
    <property type="project" value="UniProtKB-UniPathway"/>
</dbReference>
<dbReference type="InterPro" id="IPR035990">
    <property type="entry name" value="TIM_sf"/>
</dbReference>